<dbReference type="EMBL" id="CP042430">
    <property type="protein sequence ID" value="QEC48537.1"/>
    <property type="molecule type" value="Genomic_DNA"/>
</dbReference>
<sequence>MIPEAEPLPIAMRAYAPPPAPKWTPDAPSEWALIFDCETTRDTAHSLRFGAFQVRNDGMLERSGYFYDPVGLTSDELTILTIVARDEAVELLLVADFIADVFFPTLHQLGGLCIGFNLPFDISRLALRDKKAKGRFKGGFSFELSDDEEQPRVRVLHRSSTSAMIDLVPRRARRPGDSRGFFADVRTVAKAVLGESFTLRTLAERLQTQTRKASVEEHGATLTRAYIKYCAIDVQVTWECFATLATRYESYGLTETPLTSLASEASIGKGSLRQMAIEPWRTVQPRFAPELIGQILSTYSGGRSEVRLRREIAEVSYSDFLSMYSTVCILMNQFSFVIAQGVDHYDATDDVRGFLDGVELADLQSPETWLGLAAIVQIRPDADRLPVRAAFGDIGSDIEKAPAAQYGMAQSYLTSDELLWVTLADCIASKLITGQAPEVVQSIRFAPRGPQDGLQPIDILGNPKYRVDPYQDDFYKRLVDLRSEVKTAAARATSEGDAELAARLDTEQKALKLTASATSYGCFIELNATDREGEHVINAYGLDGVAFAARVKRDEQPGRYFHPLLGTLITGAARLMLVIAERLARDEGLDWAFMDTDSIALTKPPPLDREDFHHRVQRIRDWFSALNPYASPGSLLELEDINYGLRSDGKTGNDLEPLYCYAVSPKRYVMFNLDSHGQPIIRKASAHGLGHLLAPYDEREAPAHIPHHGRDWTSSASVAGSTTSGTSPSRPSSAIRRSTSMDCRALIVPR</sequence>
<evidence type="ECO:0000313" key="2">
    <source>
        <dbReference type="EMBL" id="QEC48537.1"/>
    </source>
</evidence>
<dbReference type="InterPro" id="IPR043502">
    <property type="entry name" value="DNA/RNA_pol_sf"/>
</dbReference>
<dbReference type="Gene3D" id="1.10.287.690">
    <property type="entry name" value="Helix hairpin bin"/>
    <property type="match status" value="1"/>
</dbReference>
<protein>
    <submittedName>
        <fullName evidence="2">Uncharacterized protein</fullName>
    </submittedName>
</protein>
<organism evidence="2 3">
    <name type="scientific">Baekduia soli</name>
    <dbReference type="NCBI Taxonomy" id="496014"/>
    <lineage>
        <taxon>Bacteria</taxon>
        <taxon>Bacillati</taxon>
        <taxon>Actinomycetota</taxon>
        <taxon>Thermoleophilia</taxon>
        <taxon>Solirubrobacterales</taxon>
        <taxon>Baekduiaceae</taxon>
        <taxon>Baekduia</taxon>
    </lineage>
</organism>
<gene>
    <name evidence="2" type="ORF">FSW04_13825</name>
</gene>
<accession>A0A5B8U6C0</accession>
<dbReference type="OrthoDB" id="4264536at2"/>
<keyword evidence="3" id="KW-1185">Reference proteome</keyword>
<evidence type="ECO:0000256" key="1">
    <source>
        <dbReference type="SAM" id="MobiDB-lite"/>
    </source>
</evidence>
<dbReference type="KEGG" id="bsol:FSW04_13825"/>
<dbReference type="AlphaFoldDB" id="A0A5B8U6C0"/>
<dbReference type="SUPFAM" id="SSF56672">
    <property type="entry name" value="DNA/RNA polymerases"/>
    <property type="match status" value="1"/>
</dbReference>
<dbReference type="RefSeq" id="WP_146920191.1">
    <property type="nucleotide sequence ID" value="NZ_CP042430.1"/>
</dbReference>
<reference evidence="2 3" key="1">
    <citation type="journal article" date="2018" name="J. Microbiol.">
        <title>Baekduia soli gen. nov., sp. nov., a novel bacterium isolated from the soil of Baekdu Mountain and proposal of a novel family name, Baekduiaceae fam. nov.</title>
        <authorList>
            <person name="An D.S."/>
            <person name="Siddiqi M.Z."/>
            <person name="Kim K.H."/>
            <person name="Yu H.S."/>
            <person name="Im W.T."/>
        </authorList>
    </citation>
    <scope>NUCLEOTIDE SEQUENCE [LARGE SCALE GENOMIC DNA]</scope>
    <source>
        <strain evidence="2 3">BR7-21</strain>
    </source>
</reference>
<name>A0A5B8U6C0_9ACTN</name>
<feature type="compositionally biased region" description="Low complexity" evidence="1">
    <location>
        <begin position="713"/>
        <end position="738"/>
    </location>
</feature>
<feature type="region of interest" description="Disordered" evidence="1">
    <location>
        <begin position="703"/>
        <end position="738"/>
    </location>
</feature>
<evidence type="ECO:0000313" key="3">
    <source>
        <dbReference type="Proteomes" id="UP000321805"/>
    </source>
</evidence>
<proteinExistence type="predicted"/>
<dbReference type="Proteomes" id="UP000321805">
    <property type="component" value="Chromosome"/>
</dbReference>